<dbReference type="RefSeq" id="WP_218145325.1">
    <property type="nucleotide sequence ID" value="NZ_FNZR01000001.1"/>
</dbReference>
<dbReference type="EMBL" id="FNZR01000001">
    <property type="protein sequence ID" value="SEK31465.1"/>
    <property type="molecule type" value="Genomic_DNA"/>
</dbReference>
<reference evidence="3" key="1">
    <citation type="submission" date="2016-10" db="EMBL/GenBank/DDBJ databases">
        <authorList>
            <person name="Varghese N."/>
            <person name="Submissions S."/>
        </authorList>
    </citation>
    <scope>NUCLEOTIDE SEQUENCE [LARGE SCALE GENOMIC DNA]</scope>
    <source>
        <strain evidence="3">Jip14</strain>
    </source>
</reference>
<evidence type="ECO:0000313" key="2">
    <source>
        <dbReference type="EMBL" id="SEK31465.1"/>
    </source>
</evidence>
<dbReference type="CDD" id="cd01301">
    <property type="entry name" value="rDP_like"/>
    <property type="match status" value="1"/>
</dbReference>
<dbReference type="Pfam" id="PF01244">
    <property type="entry name" value="Peptidase_M19"/>
    <property type="match status" value="1"/>
</dbReference>
<dbReference type="AlphaFoldDB" id="A0A1H7G6S0"/>
<dbReference type="GO" id="GO:0070573">
    <property type="term" value="F:metallodipeptidase activity"/>
    <property type="evidence" value="ECO:0007669"/>
    <property type="project" value="InterPro"/>
</dbReference>
<evidence type="ECO:0000313" key="3">
    <source>
        <dbReference type="Proteomes" id="UP000198916"/>
    </source>
</evidence>
<sequence length="414" mass="44934">MNKIASPAALGSIMLSTIAVFAQTYDDPQIKAKATAIHASALTLDTHCDLPMLMHSRPDFDVAEEHNPRASGSRVDFPRIKKGGMDAMFFAVYLGQGARTPEGNAGAKKLALELFDIVHHIADDHPNIAGLATTPEEAMALKKAGKFSVFTAVENGWAIGNDLSLLKTYYDLGARYMTLCHTSNNDICDSSTDAKGPEHDGLSPFGVEVVKEMNRLGMIVDVSHTSDGTVWDCLELSAAPIVATHSSARALFNHPRNLTDDQIKAIAAKGGVIQMNMLSGYLKAGDPKRAKAMQALREKYPRGADLTEAQQQARAAEMQELNKQFPEQPATLQMVVDHIDHIVKLVGVDYVGIGPDLDGGGGVTGMYDVSEMGNITYELVKRGYSEEDIKKIWSGNFFRVMKEAQRVAAELNRG</sequence>
<dbReference type="STRING" id="332977.SAMN05421740_101518"/>
<dbReference type="Gene3D" id="3.20.20.140">
    <property type="entry name" value="Metal-dependent hydrolases"/>
    <property type="match status" value="1"/>
</dbReference>
<organism evidence="2 3">
    <name type="scientific">Parapedobacter koreensis</name>
    <dbReference type="NCBI Taxonomy" id="332977"/>
    <lineage>
        <taxon>Bacteria</taxon>
        <taxon>Pseudomonadati</taxon>
        <taxon>Bacteroidota</taxon>
        <taxon>Sphingobacteriia</taxon>
        <taxon>Sphingobacteriales</taxon>
        <taxon>Sphingobacteriaceae</taxon>
        <taxon>Parapedobacter</taxon>
    </lineage>
</organism>
<dbReference type="Gene3D" id="1.10.287.650">
    <property type="entry name" value="L27 domain"/>
    <property type="match status" value="1"/>
</dbReference>
<dbReference type="GO" id="GO:0006508">
    <property type="term" value="P:proteolysis"/>
    <property type="evidence" value="ECO:0007669"/>
    <property type="project" value="InterPro"/>
</dbReference>
<accession>A0A1H7G6S0</accession>
<name>A0A1H7G6S0_9SPHI</name>
<evidence type="ECO:0000256" key="1">
    <source>
        <dbReference type="SAM" id="SignalP"/>
    </source>
</evidence>
<dbReference type="Proteomes" id="UP000198916">
    <property type="component" value="Unassembled WGS sequence"/>
</dbReference>
<dbReference type="InterPro" id="IPR032466">
    <property type="entry name" value="Metal_Hydrolase"/>
</dbReference>
<feature type="chain" id="PRO_5011651296" evidence="1">
    <location>
        <begin position="23"/>
        <end position="414"/>
    </location>
</feature>
<protein>
    <submittedName>
        <fullName evidence="2">Membrane dipeptidase</fullName>
    </submittedName>
</protein>
<proteinExistence type="predicted"/>
<keyword evidence="3" id="KW-1185">Reference proteome</keyword>
<dbReference type="PANTHER" id="PTHR10443:SF12">
    <property type="entry name" value="DIPEPTIDASE"/>
    <property type="match status" value="1"/>
</dbReference>
<dbReference type="SUPFAM" id="SSF51556">
    <property type="entry name" value="Metallo-dependent hydrolases"/>
    <property type="match status" value="1"/>
</dbReference>
<dbReference type="InterPro" id="IPR008257">
    <property type="entry name" value="Pept_M19"/>
</dbReference>
<dbReference type="PROSITE" id="PS51365">
    <property type="entry name" value="RENAL_DIPEPTIDASE_2"/>
    <property type="match status" value="1"/>
</dbReference>
<gene>
    <name evidence="2" type="ORF">SAMN05421740_101518</name>
</gene>
<feature type="signal peptide" evidence="1">
    <location>
        <begin position="1"/>
        <end position="22"/>
    </location>
</feature>
<keyword evidence="1" id="KW-0732">Signal</keyword>
<dbReference type="PANTHER" id="PTHR10443">
    <property type="entry name" value="MICROSOMAL DIPEPTIDASE"/>
    <property type="match status" value="1"/>
</dbReference>